<dbReference type="InterPro" id="IPR049552">
    <property type="entry name" value="PKS_DH_N"/>
</dbReference>
<dbReference type="InterPro" id="IPR050091">
    <property type="entry name" value="PKS_NRPS_Biosynth_Enz"/>
</dbReference>
<dbReference type="Pfam" id="PF23114">
    <property type="entry name" value="NAD-bd_HRPKS_sdrA"/>
    <property type="match status" value="1"/>
</dbReference>
<dbReference type="PANTHER" id="PTHR43775">
    <property type="entry name" value="FATTY ACID SYNTHASE"/>
    <property type="match status" value="1"/>
</dbReference>
<dbReference type="CDD" id="cd05195">
    <property type="entry name" value="enoyl_red"/>
    <property type="match status" value="1"/>
</dbReference>
<dbReference type="PROSITE" id="PS52019">
    <property type="entry name" value="PKS_MFAS_DH"/>
    <property type="match status" value="1"/>
</dbReference>
<dbReference type="InterPro" id="IPR016039">
    <property type="entry name" value="Thiolase-like"/>
</dbReference>
<dbReference type="InterPro" id="IPR020843">
    <property type="entry name" value="ER"/>
</dbReference>
<dbReference type="Pfam" id="PF08240">
    <property type="entry name" value="ADH_N"/>
    <property type="match status" value="1"/>
</dbReference>
<reference evidence="12 13" key="1">
    <citation type="journal article" date="2018" name="Front. Microbiol.">
        <title>Genome-Wide Analysis of Corynespora cassiicola Leaf Fall Disease Putative Effectors.</title>
        <authorList>
            <person name="Lopez D."/>
            <person name="Ribeiro S."/>
            <person name="Label P."/>
            <person name="Fumanal B."/>
            <person name="Venisse J.S."/>
            <person name="Kohler A."/>
            <person name="de Oliveira R.R."/>
            <person name="Labutti K."/>
            <person name="Lipzen A."/>
            <person name="Lail K."/>
            <person name="Bauer D."/>
            <person name="Ohm R.A."/>
            <person name="Barry K.W."/>
            <person name="Spatafora J."/>
            <person name="Grigoriev I.V."/>
            <person name="Martin F.M."/>
            <person name="Pujade-Renaud V."/>
        </authorList>
    </citation>
    <scope>NUCLEOTIDE SEQUENCE [LARGE SCALE GENOMIC DNA]</scope>
    <source>
        <strain evidence="12 13">Philippines</strain>
    </source>
</reference>
<evidence type="ECO:0000256" key="8">
    <source>
        <dbReference type="SAM" id="MobiDB-lite"/>
    </source>
</evidence>
<dbReference type="InterPro" id="IPR049551">
    <property type="entry name" value="PKS_DH_C"/>
</dbReference>
<dbReference type="SUPFAM" id="SSF53901">
    <property type="entry name" value="Thiolase-like"/>
    <property type="match status" value="1"/>
</dbReference>
<dbReference type="Gene3D" id="3.40.50.720">
    <property type="entry name" value="NAD(P)-binding Rossmann-like Domain"/>
    <property type="match status" value="3"/>
</dbReference>
<keyword evidence="4" id="KW-0521">NADP</keyword>
<dbReference type="GO" id="GO:0004312">
    <property type="term" value="F:fatty acid synthase activity"/>
    <property type="evidence" value="ECO:0007669"/>
    <property type="project" value="TreeGrafter"/>
</dbReference>
<dbReference type="FunFam" id="3.40.50.720:FF:000209">
    <property type="entry name" value="Polyketide synthase Pks12"/>
    <property type="match status" value="1"/>
</dbReference>
<dbReference type="Pfam" id="PF08659">
    <property type="entry name" value="KR"/>
    <property type="match status" value="1"/>
</dbReference>
<evidence type="ECO:0000256" key="6">
    <source>
        <dbReference type="ARBA" id="ARBA00023315"/>
    </source>
</evidence>
<dbReference type="PROSITE" id="PS50075">
    <property type="entry name" value="CARRIER"/>
    <property type="match status" value="1"/>
</dbReference>
<dbReference type="InterPro" id="IPR013154">
    <property type="entry name" value="ADH-like_N"/>
</dbReference>
<dbReference type="InterPro" id="IPR020807">
    <property type="entry name" value="PKS_DH"/>
</dbReference>
<dbReference type="Pfam" id="PF16197">
    <property type="entry name" value="KAsynt_C_assoc"/>
    <property type="match status" value="1"/>
</dbReference>
<dbReference type="PROSITE" id="PS00012">
    <property type="entry name" value="PHOSPHOPANTETHEINE"/>
    <property type="match status" value="1"/>
</dbReference>
<dbReference type="SMART" id="SM00827">
    <property type="entry name" value="PKS_AT"/>
    <property type="match status" value="1"/>
</dbReference>
<feature type="domain" description="Carrier" evidence="9">
    <location>
        <begin position="2319"/>
        <end position="2395"/>
    </location>
</feature>
<dbReference type="Pfam" id="PF00109">
    <property type="entry name" value="ketoacyl-synt"/>
    <property type="match status" value="1"/>
</dbReference>
<dbReference type="SUPFAM" id="SSF51735">
    <property type="entry name" value="NAD(P)-binding Rossmann-fold domains"/>
    <property type="match status" value="3"/>
</dbReference>
<dbReference type="InterPro" id="IPR014043">
    <property type="entry name" value="Acyl_transferase_dom"/>
</dbReference>
<evidence type="ECO:0000259" key="10">
    <source>
        <dbReference type="PROSITE" id="PS52004"/>
    </source>
</evidence>
<dbReference type="GO" id="GO:0016491">
    <property type="term" value="F:oxidoreductase activity"/>
    <property type="evidence" value="ECO:0007669"/>
    <property type="project" value="InterPro"/>
</dbReference>
<keyword evidence="5" id="KW-0511">Multifunctional enzyme</keyword>
<dbReference type="InterPro" id="IPR016036">
    <property type="entry name" value="Malonyl_transacylase_ACP-bd"/>
</dbReference>
<name>A0A2T2NSJ9_CORCC</name>
<dbReference type="Proteomes" id="UP000240883">
    <property type="component" value="Unassembled WGS sequence"/>
</dbReference>
<dbReference type="GO" id="GO:1901336">
    <property type="term" value="P:lactone biosynthetic process"/>
    <property type="evidence" value="ECO:0007669"/>
    <property type="project" value="UniProtKB-ARBA"/>
</dbReference>
<protein>
    <submittedName>
        <fullName evidence="12">Ketoacyl-synt-domain-containing protein</fullName>
    </submittedName>
</protein>
<evidence type="ECO:0000256" key="3">
    <source>
        <dbReference type="ARBA" id="ARBA00022679"/>
    </source>
</evidence>
<dbReference type="Gene3D" id="3.40.47.10">
    <property type="match status" value="1"/>
</dbReference>
<dbReference type="InterPro" id="IPR001227">
    <property type="entry name" value="Ac_transferase_dom_sf"/>
</dbReference>
<evidence type="ECO:0000256" key="5">
    <source>
        <dbReference type="ARBA" id="ARBA00023268"/>
    </source>
</evidence>
<dbReference type="SMART" id="SM00823">
    <property type="entry name" value="PKS_PP"/>
    <property type="match status" value="1"/>
</dbReference>
<dbReference type="Pfam" id="PF00698">
    <property type="entry name" value="Acyl_transf_1"/>
    <property type="match status" value="1"/>
</dbReference>
<dbReference type="InterPro" id="IPR020806">
    <property type="entry name" value="PKS_PP-bd"/>
</dbReference>
<dbReference type="EMBL" id="KZ678134">
    <property type="protein sequence ID" value="PSN68407.1"/>
    <property type="molecule type" value="Genomic_DNA"/>
</dbReference>
<dbReference type="CDD" id="cd00833">
    <property type="entry name" value="PKS"/>
    <property type="match status" value="1"/>
</dbReference>
<dbReference type="Gene3D" id="3.30.70.3290">
    <property type="match status" value="1"/>
</dbReference>
<dbReference type="InterPro" id="IPR057326">
    <property type="entry name" value="KR_dom"/>
</dbReference>
<dbReference type="Pfam" id="PF00550">
    <property type="entry name" value="PP-binding"/>
    <property type="match status" value="1"/>
</dbReference>
<dbReference type="SUPFAM" id="SSF47336">
    <property type="entry name" value="ACP-like"/>
    <property type="match status" value="1"/>
</dbReference>
<dbReference type="InterPro" id="IPR020841">
    <property type="entry name" value="PKS_Beta-ketoAc_synthase_dom"/>
</dbReference>
<feature type="region of interest" description="N-terminal hotdog fold" evidence="7">
    <location>
        <begin position="940"/>
        <end position="1079"/>
    </location>
</feature>
<feature type="domain" description="PKS/mFAS DH" evidence="11">
    <location>
        <begin position="940"/>
        <end position="1252"/>
    </location>
</feature>
<dbReference type="Pfam" id="PF21089">
    <property type="entry name" value="PKS_DH_N"/>
    <property type="match status" value="1"/>
</dbReference>
<dbReference type="SUPFAM" id="SSF50129">
    <property type="entry name" value="GroES-like"/>
    <property type="match status" value="1"/>
</dbReference>
<dbReference type="GO" id="GO:0031177">
    <property type="term" value="F:phosphopantetheine binding"/>
    <property type="evidence" value="ECO:0007669"/>
    <property type="project" value="InterPro"/>
</dbReference>
<evidence type="ECO:0000259" key="11">
    <source>
        <dbReference type="PROSITE" id="PS52019"/>
    </source>
</evidence>
<dbReference type="InterPro" id="IPR013968">
    <property type="entry name" value="PKS_KR"/>
</dbReference>
<sequence>MAKTTFQQEPMAIVGFACRLPGGNNSPQKLWDFLEDGGIAPNQVPKSRFNIDGHYDGSHKPGTMRPLGGMFLSDDIDLAHFDASFFETSGSDAVGLDPNQRQILEVVYEGLESAGIPLEKLDGSPVACFVGSYSSDYHAMLNRDGEDAPPNYVAGTARAMLANRVSYFLNIKGPSVTVDTACSGSLVGLDLACRSLQLREAEMAIVAASNLFLNPEHVMDTGGMGQAHSPTALCHTFDADADGYVKAEAVNCVIVKRLSDAIRDRDPIRAVVRGTASNSNGRNIGGIVSPNSVAQAAAIRAAYSNAGITDFNETAYLECHGTGTPAGDAAEVNGAGSVFARTRDPAYPLIIGSIKSNLGHAEPAAGLSGLIKVILSMEKSLIPGNPTFIKPNPKIDFAGNKVKASRRITAWPDKGYSVRRASVSSSGFGGSNAHAVVEQHNMGTASTHTHSYRPLIGGQGGLEPLTEDSENQRPRVLVLSANDATALKASINALCNHLINPAIVTPLPDLAYTLSERRSRFFHRAFVTTNADAVLDDGDFTVAKKLPHEPKIGFVFTGQGAQWPQMGKEILVFPLARLILQELDQILQAQPNPPSWTLEAELCQARTADHLRQPEFSQPLVTALQICLFSLLESWGIKPTAVVGHSSGEIAAAYAAGWLNRAGAIKAAFYRGRAAVNRKNEAEPNTGMLAVGLGPESATPFLERYTSDGLNVWIACFNSPSSVTVSGHKPTLEALAKDLKNAGHFARLLQVDLAYHSPLMGIIGDEYDKLLAADKEFKPSSDNNNSGVTMFSSVTASKKTTPADANYWKSNMVSPVRFAEALTQVVVDQKPDILIELGPSGALAGPVSQILKDKSLSQGTDVTYMASWARGAGSIKALLNVAGRLFAAGAPIDICKVNGLDSNPMRTIVDLPSYPWNHTVKYWHENAASVDWRNKRYVSHDLIGSKITGTSWTAPTWRKQLRLADIPWLRDHKLGSDVLLPGAAFAAMALEAMFQKHCALHPDETGGVRGANDLAYRFRNIKFDRAVVVEETKPTTILLSLTAVPGSKDWHEFRVRTTPGEGVVYEHCWGLIRVQEPLDDDEALRKATCAPLQHDQPVGLWYKRQDDIGTHFGPAFQKIQRLEAISGRNDCRATLSLTPPLSRWDPQSYYPIHPAALDACFQSSIPAVVGGERSALRDVLVPAQIDDMVINKMPQQLQDGIAAAEATWSGRGRKEKHQTWTASIAVRNVESGELYVRVRGLANNRLDVQQKPDNQIFQALHWKPDVSLLTQDQVLYMAQNKLDDIVDLVAHKTPRLSVLEIAVDDASATEPLWLHGGRSSGAARVACARYDFATPGAQTLVSVESSHGGRTGYHLLHANQDSLGLPTTGPTYDLAIVNGPLQRDDFMFDKVRALLKPGGFLLCVSGSEEDAVKSEREGSGIQTPSSEGSGSGSLVHVSSLQINDLPSPEIAIPSTPTAWLSAKANLTPARTGETLLVLQFKETAQLLAPGLRAVLVAAGWEVKEASIHKLSQLPQAIAAATAVLVVDEMATPVLADISEIQWEALKQMSSSGKPVVWVTKGGQTAERVTDPDRALVHGLFRTFRREDVGASLTTLDVQSATSPAAYWAIERVLHVSRTSQETAADYEYAERDSVILVPRLLVDDELNGFQAASAGDGLDPVTKDFHATNTLVRLRAEQVGSLQRLVWSELSDAPLDISSVEIDVMAVGANFKDVATAMGIVPENEYMMGFECAGTIRRVGAATASRFRPGDRVVAHTNGSYANRVQCASDRVHIIPESMSFEDAATIPVAYATVVYSLLHLAHLRKGQSILIHSAAGGVGIAAIQLAQYIEADIFVTVGTDEKRELLTSQFGIPPERIFSSRDTSFADGIRRATNGRGVDVILNSLVGELLDESWRLTADGGTMVEIGKRDIVDRNTLAMEPFNRNCSFRAVDLSYAPDISDSLIGKLLAEVFDLVNGGHIGPIRPVTTYGFDQVISALSVMRSGKHMGKIVISNGLEDVQLPIRPAVRELQLKQDAAYLLVGGFKGACGSLAIHLARHGARHLISMSRSGMGDATSARIVNHCASYGCEVTEAKGDVGDLDFVRSVFRSSRHHIDGVIQGAMVTRDKPYELMTHDDYHTAIHAKVKGTWNIHVAAQQEQKLPLDFFSMLSSVSGVVGMKGQANYAAANAFLDAFAKYRQTQGLHANSINLGVIEEVGFIAEMEDGDALAARFDEREWPPINERMLRQILSYSILQQDDPRSPISAASASQLISGLAYPLPAGAALSDNPRFDYLFNPNASGDAESGGDNSNLASSDSVVDQAVRAFKVQHASGSSDSELVKTALQALQPQIATLLRLETEVEEGKPLLAYGLDSLSAVELRGWVRQRLGAELSTLDITNASSLLALCEKVVSKLPRGEKDAS</sequence>
<dbReference type="InterPro" id="IPR016035">
    <property type="entry name" value="Acyl_Trfase/lysoPLipase"/>
</dbReference>
<dbReference type="GO" id="GO:0030639">
    <property type="term" value="P:polyketide biosynthetic process"/>
    <property type="evidence" value="ECO:0007669"/>
    <property type="project" value="UniProtKB-ARBA"/>
</dbReference>
<dbReference type="Gene3D" id="3.10.129.110">
    <property type="entry name" value="Polyketide synthase dehydratase"/>
    <property type="match status" value="1"/>
</dbReference>
<dbReference type="Gene3D" id="3.90.180.10">
    <property type="entry name" value="Medium-chain alcohol dehydrogenases, catalytic domain"/>
    <property type="match status" value="1"/>
</dbReference>
<dbReference type="SUPFAM" id="SSF52151">
    <property type="entry name" value="FabD/lysophospholipase-like"/>
    <property type="match status" value="1"/>
</dbReference>
<feature type="region of interest" description="C-terminal hotdog fold" evidence="7">
    <location>
        <begin position="1093"/>
        <end position="1252"/>
    </location>
</feature>
<dbReference type="InterPro" id="IPR014030">
    <property type="entry name" value="Ketoacyl_synth_N"/>
</dbReference>
<dbReference type="PROSITE" id="PS52004">
    <property type="entry name" value="KS3_2"/>
    <property type="match status" value="1"/>
</dbReference>
<dbReference type="SMART" id="SM00825">
    <property type="entry name" value="PKS_KS"/>
    <property type="match status" value="1"/>
</dbReference>
<dbReference type="InterPro" id="IPR006162">
    <property type="entry name" value="Ppantetheine_attach_site"/>
</dbReference>
<dbReference type="PANTHER" id="PTHR43775:SF18">
    <property type="entry name" value="ENZYME, PUTATIVE (JCVI)-RELATED"/>
    <property type="match status" value="1"/>
</dbReference>
<dbReference type="SMART" id="SM00826">
    <property type="entry name" value="PKS_DH"/>
    <property type="match status" value="1"/>
</dbReference>
<feature type="region of interest" description="Disordered" evidence="8">
    <location>
        <begin position="1412"/>
        <end position="1434"/>
    </location>
</feature>
<dbReference type="Pfam" id="PF14765">
    <property type="entry name" value="PS-DH"/>
    <property type="match status" value="1"/>
</dbReference>
<dbReference type="InterPro" id="IPR036736">
    <property type="entry name" value="ACP-like_sf"/>
</dbReference>
<keyword evidence="6" id="KW-0012">Acyltransferase</keyword>
<proteinExistence type="predicted"/>
<feature type="compositionally biased region" description="Low complexity" evidence="8">
    <location>
        <begin position="1425"/>
        <end position="1434"/>
    </location>
</feature>
<evidence type="ECO:0000313" key="13">
    <source>
        <dbReference type="Proteomes" id="UP000240883"/>
    </source>
</evidence>
<gene>
    <name evidence="12" type="ORF">BS50DRAFT_676264</name>
</gene>
<dbReference type="InterPro" id="IPR032821">
    <property type="entry name" value="PKS_assoc"/>
</dbReference>
<keyword evidence="3" id="KW-0808">Transferase</keyword>
<keyword evidence="1" id="KW-0596">Phosphopantetheine</keyword>
<dbReference type="InterPro" id="IPR036291">
    <property type="entry name" value="NAD(P)-bd_dom_sf"/>
</dbReference>
<evidence type="ECO:0000259" key="9">
    <source>
        <dbReference type="PROSITE" id="PS50075"/>
    </source>
</evidence>
<dbReference type="InterPro" id="IPR056501">
    <property type="entry name" value="NAD-bd_HRPKS_sdrA"/>
</dbReference>
<evidence type="ECO:0000256" key="7">
    <source>
        <dbReference type="PROSITE-ProRule" id="PRU01363"/>
    </source>
</evidence>
<dbReference type="InterPro" id="IPR009081">
    <property type="entry name" value="PP-bd_ACP"/>
</dbReference>
<keyword evidence="13" id="KW-1185">Reference proteome</keyword>
<evidence type="ECO:0000256" key="4">
    <source>
        <dbReference type="ARBA" id="ARBA00022857"/>
    </source>
</evidence>
<organism evidence="12 13">
    <name type="scientific">Corynespora cassiicola Philippines</name>
    <dbReference type="NCBI Taxonomy" id="1448308"/>
    <lineage>
        <taxon>Eukaryota</taxon>
        <taxon>Fungi</taxon>
        <taxon>Dikarya</taxon>
        <taxon>Ascomycota</taxon>
        <taxon>Pezizomycotina</taxon>
        <taxon>Dothideomycetes</taxon>
        <taxon>Pleosporomycetidae</taxon>
        <taxon>Pleosporales</taxon>
        <taxon>Corynesporascaceae</taxon>
        <taxon>Corynespora</taxon>
    </lineage>
</organism>
<keyword evidence="2" id="KW-0597">Phosphoprotein</keyword>
<dbReference type="OrthoDB" id="329835at2759"/>
<dbReference type="SMART" id="SM00829">
    <property type="entry name" value="PKS_ER"/>
    <property type="match status" value="1"/>
</dbReference>
<dbReference type="InterPro" id="IPR042104">
    <property type="entry name" value="PKS_dehydratase_sf"/>
</dbReference>
<evidence type="ECO:0000313" key="12">
    <source>
        <dbReference type="EMBL" id="PSN68407.1"/>
    </source>
</evidence>
<feature type="active site" description="Proton donor; for dehydratase activity" evidence="7">
    <location>
        <position position="1158"/>
    </location>
</feature>
<dbReference type="STRING" id="1448308.A0A2T2NSJ9"/>
<dbReference type="Gene3D" id="1.10.1200.10">
    <property type="entry name" value="ACP-like"/>
    <property type="match status" value="1"/>
</dbReference>
<feature type="active site" description="Proton acceptor; for dehydratase activity" evidence="7">
    <location>
        <position position="972"/>
    </location>
</feature>
<dbReference type="InterPro" id="IPR014031">
    <property type="entry name" value="Ketoacyl_synth_C"/>
</dbReference>
<dbReference type="Pfam" id="PF02801">
    <property type="entry name" value="Ketoacyl-synt_C"/>
    <property type="match status" value="1"/>
</dbReference>
<feature type="domain" description="Ketosynthase family 3 (KS3)" evidence="10">
    <location>
        <begin position="8"/>
        <end position="439"/>
    </location>
</feature>
<dbReference type="Pfam" id="PF13602">
    <property type="entry name" value="ADH_zinc_N_2"/>
    <property type="match status" value="1"/>
</dbReference>
<dbReference type="InterPro" id="IPR011032">
    <property type="entry name" value="GroES-like_sf"/>
</dbReference>
<evidence type="ECO:0000256" key="1">
    <source>
        <dbReference type="ARBA" id="ARBA00022450"/>
    </source>
</evidence>
<dbReference type="InterPro" id="IPR049900">
    <property type="entry name" value="PKS_mFAS_DH"/>
</dbReference>
<dbReference type="Gene3D" id="3.40.366.10">
    <property type="entry name" value="Malonyl-Coenzyme A Acyl Carrier Protein, domain 2"/>
    <property type="match status" value="1"/>
</dbReference>
<dbReference type="SUPFAM" id="SSF53335">
    <property type="entry name" value="S-adenosyl-L-methionine-dependent methyltransferases"/>
    <property type="match status" value="1"/>
</dbReference>
<evidence type="ECO:0000256" key="2">
    <source>
        <dbReference type="ARBA" id="ARBA00022553"/>
    </source>
</evidence>
<dbReference type="SUPFAM" id="SSF55048">
    <property type="entry name" value="Probable ACP-binding domain of malonyl-CoA ACP transacylase"/>
    <property type="match status" value="1"/>
</dbReference>
<dbReference type="InterPro" id="IPR029063">
    <property type="entry name" value="SAM-dependent_MTases_sf"/>
</dbReference>
<dbReference type="GO" id="GO:0006633">
    <property type="term" value="P:fatty acid biosynthetic process"/>
    <property type="evidence" value="ECO:0007669"/>
    <property type="project" value="TreeGrafter"/>
</dbReference>
<accession>A0A2T2NSJ9</accession>
<dbReference type="SMART" id="SM00822">
    <property type="entry name" value="PKS_KR"/>
    <property type="match status" value="1"/>
</dbReference>